<evidence type="ECO:0000313" key="8">
    <source>
        <dbReference type="EMBL" id="AFV91125.1"/>
    </source>
</evidence>
<comment type="similarity">
    <text evidence="1">Belongs to the sigma-70 factor family. ECF subfamily.</text>
</comment>
<dbReference type="GeneID" id="88084462"/>
<keyword evidence="3" id="KW-0731">Sigma factor</keyword>
<evidence type="ECO:0000259" key="7">
    <source>
        <dbReference type="Pfam" id="PF08281"/>
    </source>
</evidence>
<dbReference type="Gene3D" id="1.10.1740.10">
    <property type="match status" value="1"/>
</dbReference>
<dbReference type="GO" id="GO:0006352">
    <property type="term" value="P:DNA-templated transcription initiation"/>
    <property type="evidence" value="ECO:0007669"/>
    <property type="project" value="InterPro"/>
</dbReference>
<dbReference type="EMBL" id="CP003493">
    <property type="protein sequence ID" value="AFV91125.1"/>
    <property type="molecule type" value="Genomic_DNA"/>
</dbReference>
<evidence type="ECO:0000259" key="6">
    <source>
        <dbReference type="Pfam" id="PF04542"/>
    </source>
</evidence>
<proteinExistence type="inferred from homology"/>
<dbReference type="GO" id="GO:0003677">
    <property type="term" value="F:DNA binding"/>
    <property type="evidence" value="ECO:0007669"/>
    <property type="project" value="UniProtKB-KW"/>
</dbReference>
<name>K7SPF5_ACIA4</name>
<organism evidence="8 9">
    <name type="scientific">Acidipropionibacterium acidipropionici (strain ATCC 4875 / DSM 20272 / JCM 6432 / NBRC 12425 / NCIMB 8070 / 4)</name>
    <name type="common">Propionibacterium acidipropionici</name>
    <dbReference type="NCBI Taxonomy" id="1171373"/>
    <lineage>
        <taxon>Bacteria</taxon>
        <taxon>Bacillati</taxon>
        <taxon>Actinomycetota</taxon>
        <taxon>Actinomycetes</taxon>
        <taxon>Propionibacteriales</taxon>
        <taxon>Propionibacteriaceae</taxon>
        <taxon>Acidipropionibacterium</taxon>
    </lineage>
</organism>
<protein>
    <submittedName>
        <fullName evidence="8">RNA polymerase, sigma subunit, ECF family</fullName>
    </submittedName>
</protein>
<feature type="domain" description="RNA polymerase sigma factor 70 region 4 type 2" evidence="7">
    <location>
        <begin position="132"/>
        <end position="183"/>
    </location>
</feature>
<dbReference type="NCBIfam" id="NF007225">
    <property type="entry name" value="PRK09643.1"/>
    <property type="match status" value="1"/>
</dbReference>
<dbReference type="Gene3D" id="1.10.10.10">
    <property type="entry name" value="Winged helix-like DNA-binding domain superfamily/Winged helix DNA-binding domain"/>
    <property type="match status" value="1"/>
</dbReference>
<dbReference type="PANTHER" id="PTHR43133:SF50">
    <property type="entry name" value="ECF RNA POLYMERASE SIGMA FACTOR SIGM"/>
    <property type="match status" value="1"/>
</dbReference>
<dbReference type="CDD" id="cd06171">
    <property type="entry name" value="Sigma70_r4"/>
    <property type="match status" value="1"/>
</dbReference>
<dbReference type="InterPro" id="IPR013249">
    <property type="entry name" value="RNA_pol_sigma70_r4_t2"/>
</dbReference>
<evidence type="ECO:0000313" key="9">
    <source>
        <dbReference type="Proteomes" id="UP000000214"/>
    </source>
</evidence>
<feature type="domain" description="RNA polymerase sigma-70 region 2" evidence="6">
    <location>
        <begin position="31"/>
        <end position="97"/>
    </location>
</feature>
<dbReference type="eggNOG" id="COG1595">
    <property type="taxonomic scope" value="Bacteria"/>
</dbReference>
<evidence type="ECO:0000256" key="2">
    <source>
        <dbReference type="ARBA" id="ARBA00023015"/>
    </source>
</evidence>
<dbReference type="InterPro" id="IPR036388">
    <property type="entry name" value="WH-like_DNA-bd_sf"/>
</dbReference>
<dbReference type="SUPFAM" id="SSF88659">
    <property type="entry name" value="Sigma3 and sigma4 domains of RNA polymerase sigma factors"/>
    <property type="match status" value="1"/>
</dbReference>
<dbReference type="Pfam" id="PF08281">
    <property type="entry name" value="Sigma70_r4_2"/>
    <property type="match status" value="1"/>
</dbReference>
<dbReference type="PANTHER" id="PTHR43133">
    <property type="entry name" value="RNA POLYMERASE ECF-TYPE SIGMA FACTO"/>
    <property type="match status" value="1"/>
</dbReference>
<keyword evidence="4" id="KW-0238">DNA-binding</keyword>
<evidence type="ECO:0000256" key="1">
    <source>
        <dbReference type="ARBA" id="ARBA00010641"/>
    </source>
</evidence>
<dbReference type="RefSeq" id="WP_015072017.1">
    <property type="nucleotide sequence ID" value="NC_019395.1"/>
</dbReference>
<dbReference type="KEGG" id="pbo:PACID_33690"/>
<dbReference type="PATRIC" id="fig|1171373.8.peg.3317"/>
<evidence type="ECO:0000256" key="5">
    <source>
        <dbReference type="ARBA" id="ARBA00023163"/>
    </source>
</evidence>
<dbReference type="InterPro" id="IPR014284">
    <property type="entry name" value="RNA_pol_sigma-70_dom"/>
</dbReference>
<accession>K7SPF5</accession>
<dbReference type="NCBIfam" id="TIGR02937">
    <property type="entry name" value="sigma70-ECF"/>
    <property type="match status" value="1"/>
</dbReference>
<keyword evidence="5" id="KW-0804">Transcription</keyword>
<dbReference type="AlphaFoldDB" id="K7SPF5"/>
<gene>
    <name evidence="8" type="ordered locus">PACID_33690</name>
</gene>
<dbReference type="InterPro" id="IPR013325">
    <property type="entry name" value="RNA_pol_sigma_r2"/>
</dbReference>
<evidence type="ECO:0000256" key="4">
    <source>
        <dbReference type="ARBA" id="ARBA00023125"/>
    </source>
</evidence>
<dbReference type="GO" id="GO:0016987">
    <property type="term" value="F:sigma factor activity"/>
    <property type="evidence" value="ECO:0007669"/>
    <property type="project" value="UniProtKB-KW"/>
</dbReference>
<dbReference type="Pfam" id="PF04542">
    <property type="entry name" value="Sigma70_r2"/>
    <property type="match status" value="1"/>
</dbReference>
<sequence length="194" mass="21208">MNPRNDARPELSDAELLRAHVEGDPTAFGELFLRHRDRLWAVALRTMRNREDAADALQDAMVSAFRRASSFRGESAVTSWLHRIVVNACLDQIRRSKVRRAEALPDNLDHDPKMVTDEDPAADLVAADLAGAVEEALGRINADQRAALVLVDMEGLSVEEAAAQLGVPKGTIKSRCARGRARLAVLLEPLRGAA</sequence>
<dbReference type="InterPro" id="IPR039425">
    <property type="entry name" value="RNA_pol_sigma-70-like"/>
</dbReference>
<dbReference type="InterPro" id="IPR013324">
    <property type="entry name" value="RNA_pol_sigma_r3/r4-like"/>
</dbReference>
<evidence type="ECO:0000256" key="3">
    <source>
        <dbReference type="ARBA" id="ARBA00023082"/>
    </source>
</evidence>
<dbReference type="SUPFAM" id="SSF88946">
    <property type="entry name" value="Sigma2 domain of RNA polymerase sigma factors"/>
    <property type="match status" value="1"/>
</dbReference>
<dbReference type="Proteomes" id="UP000000214">
    <property type="component" value="Chromosome"/>
</dbReference>
<dbReference type="InterPro" id="IPR007627">
    <property type="entry name" value="RNA_pol_sigma70_r2"/>
</dbReference>
<keyword evidence="2" id="KW-0805">Transcription regulation</keyword>
<dbReference type="HOGENOM" id="CLU_047691_3_0_11"/>
<reference evidence="8 9" key="1">
    <citation type="journal article" date="2012" name="BMC Genomics">
        <title>The genome sequence of Propionibacterium acidipropionici provides insights into its biotechnological and industrial potential.</title>
        <authorList>
            <person name="Parizzi L.P."/>
            <person name="Grassi M.C."/>
            <person name="Llerena L.A."/>
            <person name="Carazzolle M.F."/>
            <person name="Queiroz V.L."/>
            <person name="Lunardi I."/>
            <person name="Zeidler A.F."/>
            <person name="Teixeira P.J."/>
            <person name="Mieczkowski P."/>
            <person name="Rincones J."/>
            <person name="Pereira G.A."/>
        </authorList>
    </citation>
    <scope>NUCLEOTIDE SEQUENCE [LARGE SCALE GENOMIC DNA]</scope>
    <source>
        <strain evidence="9">ATCC 4875 / DSM 20272 / JCM 6432 / NBRC 12425 / NCIMB 8070</strain>
    </source>
</reference>
<dbReference type="STRING" id="1171373.PACID_33690"/>